<dbReference type="EMBL" id="CADCTL010000248">
    <property type="protein sequence ID" value="CAA9276028.1"/>
    <property type="molecule type" value="Genomic_DNA"/>
</dbReference>
<evidence type="ECO:0000256" key="1">
    <source>
        <dbReference type="SAM" id="MobiDB-lite"/>
    </source>
</evidence>
<proteinExistence type="predicted"/>
<gene>
    <name evidence="2" type="ORF">AVDCRST_MAG04-3363</name>
</gene>
<protein>
    <submittedName>
        <fullName evidence="2">TRAP-type C4-dicarboxylate transport system, large permease component</fullName>
    </submittedName>
</protein>
<name>A0A6J4JDA0_9PROT</name>
<feature type="compositionally biased region" description="Basic residues" evidence="1">
    <location>
        <begin position="99"/>
        <end position="116"/>
    </location>
</feature>
<feature type="compositionally biased region" description="Low complexity" evidence="1">
    <location>
        <begin position="314"/>
        <end position="326"/>
    </location>
</feature>
<feature type="compositionally biased region" description="Basic residues" evidence="1">
    <location>
        <begin position="223"/>
        <end position="247"/>
    </location>
</feature>
<feature type="region of interest" description="Disordered" evidence="1">
    <location>
        <begin position="298"/>
        <end position="378"/>
    </location>
</feature>
<feature type="compositionally biased region" description="Gly residues" evidence="1">
    <location>
        <begin position="28"/>
        <end position="37"/>
    </location>
</feature>
<sequence>GTHRPARRLRRAAAHRGAGGLRARRLGPGHGALHGPAAGGGVPAALLRHERVLHAGNPVLHLRRRPDDARRHRGQVGRVGRRDGGAPARRAWAGEHRRRDPVRRRFGFGRGRRQRGGRGDDPADEGARLRARLRGEPHRQRRADRPADPAEPQHDPLRDRRRRGDQRGGPVHRGPPARPYLDGRPHGRGLAGGDPPRLPARELPGLGDPAAAAGRLAAGPHADRHHLRRRPLRRLHRDRERLRRRALRPLGDDAGVPGDELAGLHGSRRRGRAHHGHGDADHRHRHLLRLAHGAVAGAGADGGADARHHRGPVADAAADQPGPAAARHLHGHGAAHHDRHADLPARGEGHGDGPGAFRDHADPEPRHRHHHAAGGAGAVRGLRGGQGLDVGGDEVQPALLRGLPSRAAAGHLRAGALAVAALAVPL</sequence>
<feature type="compositionally biased region" description="Basic residues" evidence="1">
    <location>
        <begin position="1"/>
        <end position="14"/>
    </location>
</feature>
<evidence type="ECO:0000313" key="2">
    <source>
        <dbReference type="EMBL" id="CAA9276028.1"/>
    </source>
</evidence>
<feature type="region of interest" description="Disordered" evidence="1">
    <location>
        <begin position="1"/>
        <end position="37"/>
    </location>
</feature>
<feature type="compositionally biased region" description="Basic and acidic residues" evidence="1">
    <location>
        <begin position="335"/>
        <end position="365"/>
    </location>
</feature>
<feature type="compositionally biased region" description="Basic and acidic residues" evidence="1">
    <location>
        <begin position="117"/>
        <end position="158"/>
    </location>
</feature>
<feature type="region of interest" description="Disordered" evidence="1">
    <location>
        <begin position="63"/>
        <end position="282"/>
    </location>
</feature>
<organism evidence="2">
    <name type="scientific">uncultured Acetobacteraceae bacterium</name>
    <dbReference type="NCBI Taxonomy" id="169975"/>
    <lineage>
        <taxon>Bacteria</taxon>
        <taxon>Pseudomonadati</taxon>
        <taxon>Pseudomonadota</taxon>
        <taxon>Alphaproteobacteria</taxon>
        <taxon>Acetobacterales</taxon>
        <taxon>Acetobacteraceae</taxon>
        <taxon>environmental samples</taxon>
    </lineage>
</organism>
<feature type="non-terminal residue" evidence="2">
    <location>
        <position position="1"/>
    </location>
</feature>
<feature type="compositionally biased region" description="Low complexity" evidence="1">
    <location>
        <begin position="203"/>
        <end position="220"/>
    </location>
</feature>
<accession>A0A6J4JDA0</accession>
<feature type="non-terminal residue" evidence="2">
    <location>
        <position position="426"/>
    </location>
</feature>
<feature type="compositionally biased region" description="Basic residues" evidence="1">
    <location>
        <begin position="266"/>
        <end position="275"/>
    </location>
</feature>
<dbReference type="AlphaFoldDB" id="A0A6J4JDA0"/>
<reference evidence="2" key="1">
    <citation type="submission" date="2020-02" db="EMBL/GenBank/DDBJ databases">
        <authorList>
            <person name="Meier V. D."/>
        </authorList>
    </citation>
    <scope>NUCLEOTIDE SEQUENCE</scope>
    <source>
        <strain evidence="2">AVDCRST_MAG04</strain>
    </source>
</reference>